<feature type="transmembrane region" description="Helical" evidence="1">
    <location>
        <begin position="99"/>
        <end position="116"/>
    </location>
</feature>
<dbReference type="GO" id="GO:0005886">
    <property type="term" value="C:plasma membrane"/>
    <property type="evidence" value="ECO:0007669"/>
    <property type="project" value="TreeGrafter"/>
</dbReference>
<dbReference type="RefSeq" id="WP_071794044.1">
    <property type="nucleotide sequence ID" value="NZ_LZDD01000002.1"/>
</dbReference>
<feature type="transmembrane region" description="Helical" evidence="1">
    <location>
        <begin position="6"/>
        <end position="39"/>
    </location>
</feature>
<dbReference type="EMBL" id="LZDD01000002">
    <property type="protein sequence ID" value="OJF71793.1"/>
    <property type="molecule type" value="Genomic_DNA"/>
</dbReference>
<name>A0A1L8MM14_9STRE</name>
<dbReference type="PANTHER" id="PTHR35813:SF1">
    <property type="entry name" value="INNER MEMBRANE PROTEIN YBAN"/>
    <property type="match status" value="1"/>
</dbReference>
<protein>
    <recommendedName>
        <fullName evidence="4">DUF454 domain-containing protein</fullName>
    </recommendedName>
</protein>
<sequence length="119" mass="13824">MKKTLYIIAGCVSFALAIIGIPLPILPTTPLLLLAGFCFSRSSNRFNDWLCGTKVYKYYVGDYLETRIIKRERKKQILVQVWILMGISIIFAPFVWVKILFFTMTTIMSFVLFRFVPEK</sequence>
<dbReference type="STRING" id="1856638.A9Q68_07340"/>
<dbReference type="Pfam" id="PF04304">
    <property type="entry name" value="DUF454"/>
    <property type="match status" value="1"/>
</dbReference>
<evidence type="ECO:0000256" key="1">
    <source>
        <dbReference type="SAM" id="Phobius"/>
    </source>
</evidence>
<keyword evidence="3" id="KW-1185">Reference proteome</keyword>
<gene>
    <name evidence="2" type="ORF">A9Q68_07340</name>
</gene>
<evidence type="ECO:0000313" key="3">
    <source>
        <dbReference type="Proteomes" id="UP000182015"/>
    </source>
</evidence>
<keyword evidence="1" id="KW-0812">Transmembrane</keyword>
<dbReference type="Proteomes" id="UP000182015">
    <property type="component" value="Unassembled WGS sequence"/>
</dbReference>
<comment type="caution">
    <text evidence="2">The sequence shown here is derived from an EMBL/GenBank/DDBJ whole genome shotgun (WGS) entry which is preliminary data.</text>
</comment>
<proteinExistence type="predicted"/>
<dbReference type="PANTHER" id="PTHR35813">
    <property type="entry name" value="INNER MEMBRANE PROTEIN YBAN"/>
    <property type="match status" value="1"/>
</dbReference>
<evidence type="ECO:0000313" key="2">
    <source>
        <dbReference type="EMBL" id="OJF71793.1"/>
    </source>
</evidence>
<dbReference type="AlphaFoldDB" id="A0A1L8MM14"/>
<keyword evidence="1" id="KW-0472">Membrane</keyword>
<dbReference type="OrthoDB" id="345900at2"/>
<accession>A0A1L8MM14</accession>
<reference evidence="3" key="1">
    <citation type="submission" date="2016-06" db="EMBL/GenBank/DDBJ databases">
        <authorList>
            <person name="de Vries S.P.W."/>
            <person name="Hadjirin N.F."/>
            <person name="Lay E.M."/>
            <person name="Zadoks R.N."/>
            <person name="Peacock S.J."/>
            <person name="Parkhill J."/>
            <person name="Grant A.J."/>
            <person name="Mcdougall S."/>
            <person name="Holmes M.A."/>
        </authorList>
    </citation>
    <scope>NUCLEOTIDE SEQUENCE [LARGE SCALE GENOMIC DNA]</scope>
    <source>
        <strain evidence="3">NZ1587</strain>
    </source>
</reference>
<organism evidence="2 3">
    <name type="scientific">Streptococcus bovimastitidis</name>
    <dbReference type="NCBI Taxonomy" id="1856638"/>
    <lineage>
        <taxon>Bacteria</taxon>
        <taxon>Bacillati</taxon>
        <taxon>Bacillota</taxon>
        <taxon>Bacilli</taxon>
        <taxon>Lactobacillales</taxon>
        <taxon>Streptococcaceae</taxon>
        <taxon>Streptococcus</taxon>
    </lineage>
</organism>
<feature type="transmembrane region" description="Helical" evidence="1">
    <location>
        <begin position="77"/>
        <end position="93"/>
    </location>
</feature>
<dbReference type="InterPro" id="IPR007401">
    <property type="entry name" value="DUF454"/>
</dbReference>
<keyword evidence="1" id="KW-1133">Transmembrane helix</keyword>
<dbReference type="PIRSF" id="PIRSF016789">
    <property type="entry name" value="DUF454"/>
    <property type="match status" value="1"/>
</dbReference>
<evidence type="ECO:0008006" key="4">
    <source>
        <dbReference type="Google" id="ProtNLM"/>
    </source>
</evidence>